<evidence type="ECO:0000313" key="6">
    <source>
        <dbReference type="Proteomes" id="UP001314903"/>
    </source>
</evidence>
<keyword evidence="6" id="KW-1185">Reference proteome</keyword>
<dbReference type="InterPro" id="IPR001533">
    <property type="entry name" value="Pterin_deHydtase"/>
</dbReference>
<dbReference type="EC" id="4.2.1.96" evidence="4"/>
<dbReference type="EMBL" id="JAGGLI010000037">
    <property type="protein sequence ID" value="MBP2028716.1"/>
    <property type="molecule type" value="Genomic_DNA"/>
</dbReference>
<dbReference type="GO" id="GO:0008124">
    <property type="term" value="F:4-alpha-hydroxytetrahydrobiopterin dehydratase activity"/>
    <property type="evidence" value="ECO:0007669"/>
    <property type="project" value="UniProtKB-EC"/>
</dbReference>
<sequence length="112" mass="12807">MNNKESLKDQKCIPCSIDTLPIQGNELREIMEDLKSGWELVKDIQIEKVFNFKDFKEALDFVNKVGAIAEEDGHHPDIELGWGRVKVKLMTHKIHGLSMNDFILAAKIDDID</sequence>
<reference evidence="5 6" key="1">
    <citation type="submission" date="2021-03" db="EMBL/GenBank/DDBJ databases">
        <title>Genomic Encyclopedia of Type Strains, Phase IV (KMG-IV): sequencing the most valuable type-strain genomes for metagenomic binning, comparative biology and taxonomic classification.</title>
        <authorList>
            <person name="Goeker M."/>
        </authorList>
    </citation>
    <scope>NUCLEOTIDE SEQUENCE [LARGE SCALE GENOMIC DNA]</scope>
    <source>
        <strain evidence="5 6">DSM 27512</strain>
    </source>
</reference>
<keyword evidence="3 4" id="KW-0456">Lyase</keyword>
<comment type="similarity">
    <text evidence="2 4">Belongs to the pterin-4-alpha-carbinolamine dehydratase family.</text>
</comment>
<name>A0ABS4KNC3_9FIRM</name>
<dbReference type="SUPFAM" id="SSF55248">
    <property type="entry name" value="PCD-like"/>
    <property type="match status" value="1"/>
</dbReference>
<dbReference type="PANTHER" id="PTHR12599">
    <property type="entry name" value="PTERIN-4-ALPHA-CARBINOLAMINE DEHYDRATASE"/>
    <property type="match status" value="1"/>
</dbReference>
<comment type="catalytic activity">
    <reaction evidence="1 4">
        <text>(4aS,6R)-4a-hydroxy-L-erythro-5,6,7,8-tetrahydrobiopterin = (6R)-L-erythro-6,7-dihydrobiopterin + H2O</text>
        <dbReference type="Rhea" id="RHEA:11920"/>
        <dbReference type="ChEBI" id="CHEBI:15377"/>
        <dbReference type="ChEBI" id="CHEBI:15642"/>
        <dbReference type="ChEBI" id="CHEBI:43120"/>
        <dbReference type="EC" id="4.2.1.96"/>
    </reaction>
</comment>
<evidence type="ECO:0000256" key="4">
    <source>
        <dbReference type="HAMAP-Rule" id="MF_00434"/>
    </source>
</evidence>
<protein>
    <recommendedName>
        <fullName evidence="4">Putative pterin-4-alpha-carbinolamine dehydratase</fullName>
        <shortName evidence="4">PHS</shortName>
        <ecNumber evidence="4">4.2.1.96</ecNumber>
    </recommendedName>
    <alternativeName>
        <fullName evidence="4">4-alpha-hydroxy-tetrahydropterin dehydratase</fullName>
    </alternativeName>
    <alternativeName>
        <fullName evidence="4">Pterin carbinolamine dehydratase</fullName>
        <shortName evidence="4">PCD</shortName>
    </alternativeName>
</protein>
<dbReference type="Gene3D" id="3.30.1360.20">
    <property type="entry name" value="Transcriptional coactivator/pterin dehydratase"/>
    <property type="match status" value="1"/>
</dbReference>
<dbReference type="NCBIfam" id="NF002017">
    <property type="entry name" value="PRK00823.1-2"/>
    <property type="match status" value="1"/>
</dbReference>
<dbReference type="Proteomes" id="UP001314903">
    <property type="component" value="Unassembled WGS sequence"/>
</dbReference>
<dbReference type="RefSeq" id="WP_209661774.1">
    <property type="nucleotide sequence ID" value="NZ_JAGGLI010000037.1"/>
</dbReference>
<evidence type="ECO:0000256" key="2">
    <source>
        <dbReference type="ARBA" id="ARBA00006472"/>
    </source>
</evidence>
<dbReference type="PANTHER" id="PTHR12599:SF0">
    <property type="entry name" value="PTERIN-4-ALPHA-CARBINOLAMINE DEHYDRATASE"/>
    <property type="match status" value="1"/>
</dbReference>
<dbReference type="CDD" id="cd00913">
    <property type="entry name" value="PCD_DCoH_subfamily_a"/>
    <property type="match status" value="1"/>
</dbReference>
<organism evidence="5 6">
    <name type="scientific">Acetoanaerobium pronyense</name>
    <dbReference type="NCBI Taxonomy" id="1482736"/>
    <lineage>
        <taxon>Bacteria</taxon>
        <taxon>Bacillati</taxon>
        <taxon>Bacillota</taxon>
        <taxon>Clostridia</taxon>
        <taxon>Peptostreptococcales</taxon>
        <taxon>Filifactoraceae</taxon>
        <taxon>Acetoanaerobium</taxon>
    </lineage>
</organism>
<dbReference type="Pfam" id="PF01329">
    <property type="entry name" value="Pterin_4a"/>
    <property type="match status" value="1"/>
</dbReference>
<evidence type="ECO:0000256" key="1">
    <source>
        <dbReference type="ARBA" id="ARBA00001554"/>
    </source>
</evidence>
<dbReference type="HAMAP" id="MF_00434">
    <property type="entry name" value="Pterin_4_alpha"/>
    <property type="match status" value="1"/>
</dbReference>
<evidence type="ECO:0000256" key="3">
    <source>
        <dbReference type="ARBA" id="ARBA00023239"/>
    </source>
</evidence>
<evidence type="ECO:0000313" key="5">
    <source>
        <dbReference type="EMBL" id="MBP2028716.1"/>
    </source>
</evidence>
<gene>
    <name evidence="5" type="ORF">J2Z35_002546</name>
</gene>
<accession>A0ABS4KNC3</accession>
<dbReference type="InterPro" id="IPR036428">
    <property type="entry name" value="PCD_sf"/>
</dbReference>
<comment type="caution">
    <text evidence="5">The sequence shown here is derived from an EMBL/GenBank/DDBJ whole genome shotgun (WGS) entry which is preliminary data.</text>
</comment>
<proteinExistence type="inferred from homology"/>